<evidence type="ECO:0000256" key="2">
    <source>
        <dbReference type="SAM" id="MobiDB-lite"/>
    </source>
</evidence>
<keyword evidence="5" id="KW-1185">Reference proteome</keyword>
<dbReference type="Pfam" id="PF01465">
    <property type="entry name" value="GRIP"/>
    <property type="match status" value="1"/>
</dbReference>
<dbReference type="PROSITE" id="PS50913">
    <property type="entry name" value="GRIP"/>
    <property type="match status" value="1"/>
</dbReference>
<dbReference type="EMBL" id="JASPKY010000452">
    <property type="protein sequence ID" value="KAK9696393.1"/>
    <property type="molecule type" value="Genomic_DNA"/>
</dbReference>
<feature type="region of interest" description="Disordered" evidence="2">
    <location>
        <begin position="23"/>
        <end position="109"/>
    </location>
</feature>
<accession>A0AAW1J0E9</accession>
<evidence type="ECO:0000256" key="1">
    <source>
        <dbReference type="SAM" id="Coils"/>
    </source>
</evidence>
<evidence type="ECO:0000313" key="4">
    <source>
        <dbReference type="EMBL" id="KAK9696393.1"/>
    </source>
</evidence>
<feature type="compositionally biased region" description="Low complexity" evidence="2">
    <location>
        <begin position="77"/>
        <end position="101"/>
    </location>
</feature>
<feature type="coiled-coil region" evidence="1">
    <location>
        <begin position="320"/>
        <end position="404"/>
    </location>
</feature>
<keyword evidence="1" id="KW-0175">Coiled coil</keyword>
<dbReference type="Proteomes" id="UP001458880">
    <property type="component" value="Unassembled WGS sequence"/>
</dbReference>
<protein>
    <submittedName>
        <fullName evidence="4">GRIP domain</fullName>
    </submittedName>
</protein>
<proteinExistence type="predicted"/>
<reference evidence="4 5" key="1">
    <citation type="journal article" date="2024" name="BMC Genomics">
        <title>De novo assembly and annotation of Popillia japonica's genome with initial clues to its potential as an invasive pest.</title>
        <authorList>
            <person name="Cucini C."/>
            <person name="Boschi S."/>
            <person name="Funari R."/>
            <person name="Cardaioli E."/>
            <person name="Iannotti N."/>
            <person name="Marturano G."/>
            <person name="Paoli F."/>
            <person name="Bruttini M."/>
            <person name="Carapelli A."/>
            <person name="Frati F."/>
            <person name="Nardi F."/>
        </authorList>
    </citation>
    <scope>NUCLEOTIDE SEQUENCE [LARGE SCALE GENOMIC DNA]</scope>
    <source>
        <strain evidence="4">DMR45628</strain>
    </source>
</reference>
<name>A0AAW1J0E9_POPJA</name>
<feature type="compositionally biased region" description="Polar residues" evidence="2">
    <location>
        <begin position="54"/>
        <end position="64"/>
    </location>
</feature>
<sequence length="554" mass="62388">MGGEVLRSQGVGYPRQWAARSCEGVTRSWRGEPKHGVQEQGVVPDRQTAYRCRNLNTESKSKGSSPIGAPSPDGSRTRSLSLSLSNTHLSVPKSPAASASPRTPPVSPDVRLRHYRDWDSESVTSVNSNISVASSCDHASVARNGTTFSGRSMKYVVHCNQHAGATGEDYLTPTQRAHRQVKRLKALLQQAQKDLEQKDNDIVKLTKEVVELRLYKAALSSPEDKSNSSDAVTVRENTTDEQATPDGDVVDVSVVGNHLSADLCSYADSGHYDDFTNSSVHSKESVVLSEDFSPSPYKHRRSAYTCDKSTSADLGPIDFNQEHQRLITEYEKRLQELVRTHEEETHQIKQKHNDKIEELLQRITDINARYWQLVPELECARERITELEKQLDDACKKLQEQDEKHKQTYLQMYHQGQEAAKIEQEQRVMDLAIQNPSRISVSELLQQLQSTQSELDNLKDVEYASCSNNKHPLLSAKEAVSLWVLGARKAMYRQLVEAKSRNKIDPEITLQFLKSAIYYFLTDRENSQGHLRAIQSILGFTPSEISNIEKCRPS</sequence>
<comment type="caution">
    <text evidence="4">The sequence shown here is derived from an EMBL/GenBank/DDBJ whole genome shotgun (WGS) entry which is preliminary data.</text>
</comment>
<evidence type="ECO:0000259" key="3">
    <source>
        <dbReference type="PROSITE" id="PS50913"/>
    </source>
</evidence>
<gene>
    <name evidence="4" type="ORF">QE152_g31929</name>
</gene>
<feature type="region of interest" description="Disordered" evidence="2">
    <location>
        <begin position="220"/>
        <end position="248"/>
    </location>
</feature>
<feature type="coiled-coil region" evidence="1">
    <location>
        <begin position="174"/>
        <end position="208"/>
    </location>
</feature>
<organism evidence="4 5">
    <name type="scientific">Popillia japonica</name>
    <name type="common">Japanese beetle</name>
    <dbReference type="NCBI Taxonomy" id="7064"/>
    <lineage>
        <taxon>Eukaryota</taxon>
        <taxon>Metazoa</taxon>
        <taxon>Ecdysozoa</taxon>
        <taxon>Arthropoda</taxon>
        <taxon>Hexapoda</taxon>
        <taxon>Insecta</taxon>
        <taxon>Pterygota</taxon>
        <taxon>Neoptera</taxon>
        <taxon>Endopterygota</taxon>
        <taxon>Coleoptera</taxon>
        <taxon>Polyphaga</taxon>
        <taxon>Scarabaeiformia</taxon>
        <taxon>Scarabaeidae</taxon>
        <taxon>Rutelinae</taxon>
        <taxon>Popillia</taxon>
    </lineage>
</organism>
<dbReference type="InterPro" id="IPR000237">
    <property type="entry name" value="GRIP_dom"/>
</dbReference>
<feature type="domain" description="GRIP" evidence="3">
    <location>
        <begin position="503"/>
        <end position="551"/>
    </location>
</feature>
<dbReference type="AlphaFoldDB" id="A0AAW1J0E9"/>
<evidence type="ECO:0000313" key="5">
    <source>
        <dbReference type="Proteomes" id="UP001458880"/>
    </source>
</evidence>